<dbReference type="AlphaFoldDB" id="A0A8T1B152"/>
<accession>A0A8T1B152</accession>
<evidence type="ECO:0000313" key="2">
    <source>
        <dbReference type="Proteomes" id="UP000736787"/>
    </source>
</evidence>
<gene>
    <name evidence="1" type="ORF">PC117_g24331</name>
</gene>
<proteinExistence type="predicted"/>
<comment type="caution">
    <text evidence="1">The sequence shown here is derived from an EMBL/GenBank/DDBJ whole genome shotgun (WGS) entry which is preliminary data.</text>
</comment>
<dbReference type="Proteomes" id="UP000736787">
    <property type="component" value="Unassembled WGS sequence"/>
</dbReference>
<sequence>MAVTDRQLTKSKLRDSDSAKPYFEKKAHCLQGAVTVKGRLIRELKPDFK</sequence>
<name>A0A8T1B152_9STRA</name>
<evidence type="ECO:0000313" key="1">
    <source>
        <dbReference type="EMBL" id="KAG2891108.1"/>
    </source>
</evidence>
<reference evidence="1" key="1">
    <citation type="submission" date="2018-10" db="EMBL/GenBank/DDBJ databases">
        <title>Effector identification in a new, highly contiguous assembly of the strawberry crown rot pathogen Phytophthora cactorum.</title>
        <authorList>
            <person name="Armitage A.D."/>
            <person name="Nellist C.F."/>
            <person name="Bates H."/>
            <person name="Vickerstaff R.J."/>
            <person name="Harrison R.J."/>
        </authorList>
    </citation>
    <scope>NUCLEOTIDE SEQUENCE</scope>
    <source>
        <strain evidence="1">4040</strain>
    </source>
</reference>
<dbReference type="EMBL" id="RCMK01001614">
    <property type="protein sequence ID" value="KAG2891108.1"/>
    <property type="molecule type" value="Genomic_DNA"/>
</dbReference>
<protein>
    <submittedName>
        <fullName evidence="1">Uncharacterized protein</fullName>
    </submittedName>
</protein>
<organism evidence="1 2">
    <name type="scientific">Phytophthora cactorum</name>
    <dbReference type="NCBI Taxonomy" id="29920"/>
    <lineage>
        <taxon>Eukaryota</taxon>
        <taxon>Sar</taxon>
        <taxon>Stramenopiles</taxon>
        <taxon>Oomycota</taxon>
        <taxon>Peronosporomycetes</taxon>
        <taxon>Peronosporales</taxon>
        <taxon>Peronosporaceae</taxon>
        <taxon>Phytophthora</taxon>
    </lineage>
</organism>